<comment type="caution">
    <text evidence="2">The sequence shown here is derived from an EMBL/GenBank/DDBJ whole genome shotgun (WGS) entry which is preliminary data.</text>
</comment>
<sequence>MEYKNQNLFILLTVLNNALSDILTVLTNMYGEVIMNVFLVTQNKSHKVEFDHKFIWSPKLNKAGGKTAGFDTMKEVRRGDIILNTYDQAIKGVSIARDDVYSSDRPDLPEFDTDDSWNIDGWRVDLDIYPVDFSLRPDRDFYGSNKGQTFTERGTLQQRYLSKLTPELISHFESAIPEFASKLNVEAKDEMTYVDSDWQAYKDTPFQLKENTQSSFSTADLNWNVPVEELMSPDMKAIVGLIGEKAAIKFLREKYPDASIVGRSLNLDPQNGSDSLGYDIEVKFRNGEEYLIDVKSTTGTSDMFFISANEYSVAQTTKNETDRSYYILRISGLSKDNMTGNVRFITLDDVELKVNSYKAFIRK</sequence>
<evidence type="ECO:0000259" key="1">
    <source>
        <dbReference type="Pfam" id="PF13020"/>
    </source>
</evidence>
<reference evidence="2 3" key="1">
    <citation type="journal article" date="2021" name="Int. J. Food Microbiol.">
        <title>Safety demonstration of a microbial species for use in the food chain: Weissella confusa.</title>
        <authorList>
            <person name="Bourdichon F."/>
            <person name="Patrone V."/>
            <person name="Fontana A."/>
            <person name="Milani G."/>
            <person name="Morelli L."/>
        </authorList>
    </citation>
    <scope>NUCLEOTIDE SEQUENCE [LARGE SCALE GENOMIC DNA]</scope>
    <source>
        <strain evidence="2 3">CCUG 43002</strain>
    </source>
</reference>
<name>A0A4Z0RKR4_WEICO</name>
<gene>
    <name evidence="2" type="ORF">HAU20_07905</name>
</gene>
<keyword evidence="3" id="KW-1185">Reference proteome</keyword>
<proteinExistence type="predicted"/>
<feature type="domain" description="Protein NO VEIN C-terminal" evidence="1">
    <location>
        <begin position="243"/>
        <end position="336"/>
    </location>
</feature>
<protein>
    <submittedName>
        <fullName evidence="2">DUF3883 domain-containing protein</fullName>
    </submittedName>
</protein>
<dbReference type="AlphaFoldDB" id="A0A4Z0RKR4"/>
<evidence type="ECO:0000313" key="3">
    <source>
        <dbReference type="Proteomes" id="UP000728106"/>
    </source>
</evidence>
<organism evidence="2 3">
    <name type="scientific">Weissella confusa</name>
    <name type="common">Lactobacillus confusus</name>
    <dbReference type="NCBI Taxonomy" id="1583"/>
    <lineage>
        <taxon>Bacteria</taxon>
        <taxon>Bacillati</taxon>
        <taxon>Bacillota</taxon>
        <taxon>Bacilli</taxon>
        <taxon>Lactobacillales</taxon>
        <taxon>Lactobacillaceae</taxon>
        <taxon>Weissella</taxon>
    </lineage>
</organism>
<dbReference type="Pfam" id="PF13020">
    <property type="entry name" value="NOV_C"/>
    <property type="match status" value="1"/>
</dbReference>
<evidence type="ECO:0000313" key="2">
    <source>
        <dbReference type="EMBL" id="MBJ7639305.1"/>
    </source>
</evidence>
<accession>A0A4Z0RKR4</accession>
<dbReference type="RefSeq" id="WP_135391174.1">
    <property type="nucleotide sequence ID" value="NZ_CP120516.1"/>
</dbReference>
<dbReference type="Proteomes" id="UP000728106">
    <property type="component" value="Unassembled WGS sequence"/>
</dbReference>
<dbReference type="InterPro" id="IPR024975">
    <property type="entry name" value="NOV_C"/>
</dbReference>
<dbReference type="EMBL" id="JAAOCP010000008">
    <property type="protein sequence ID" value="MBJ7639305.1"/>
    <property type="molecule type" value="Genomic_DNA"/>
</dbReference>